<keyword evidence="16" id="KW-1185">Reference proteome</keyword>
<dbReference type="InterPro" id="IPR011604">
    <property type="entry name" value="PDDEXK-like_dom_sf"/>
</dbReference>
<dbReference type="GO" id="GO:0000724">
    <property type="term" value="P:double-strand break repair via homologous recombination"/>
    <property type="evidence" value="ECO:0007669"/>
    <property type="project" value="InterPro"/>
</dbReference>
<dbReference type="InterPro" id="IPR014140">
    <property type="entry name" value="DNA_helicase_suAddB"/>
</dbReference>
<evidence type="ECO:0000256" key="1">
    <source>
        <dbReference type="ARBA" id="ARBA00022485"/>
    </source>
</evidence>
<evidence type="ECO:0000256" key="13">
    <source>
        <dbReference type="ARBA" id="ARBA00023204"/>
    </source>
</evidence>
<keyword evidence="12" id="KW-0238">DNA-binding</keyword>
<evidence type="ECO:0000256" key="10">
    <source>
        <dbReference type="ARBA" id="ARBA00023004"/>
    </source>
</evidence>
<dbReference type="Gene3D" id="3.40.50.300">
    <property type="entry name" value="P-loop containing nucleotide triphosphate hydrolases"/>
    <property type="match status" value="3"/>
</dbReference>
<dbReference type="GO" id="GO:0051539">
    <property type="term" value="F:4 iron, 4 sulfur cluster binding"/>
    <property type="evidence" value="ECO:0007669"/>
    <property type="project" value="UniProtKB-KW"/>
</dbReference>
<dbReference type="EMBL" id="CP003923">
    <property type="protein sequence ID" value="AIC93341.1"/>
    <property type="molecule type" value="Genomic_DNA"/>
</dbReference>
<dbReference type="RefSeq" id="WP_038477291.1">
    <property type="nucleotide sequence ID" value="NZ_CP003923.1"/>
</dbReference>
<dbReference type="Pfam" id="PF12705">
    <property type="entry name" value="PDDEXK_1"/>
    <property type="match status" value="1"/>
</dbReference>
<evidence type="ECO:0000313" key="15">
    <source>
        <dbReference type="EMBL" id="AIC93341.1"/>
    </source>
</evidence>
<organism evidence="15 16">
    <name type="scientific">Shouchella lehensis G1</name>
    <dbReference type="NCBI Taxonomy" id="1246626"/>
    <lineage>
        <taxon>Bacteria</taxon>
        <taxon>Bacillati</taxon>
        <taxon>Bacillota</taxon>
        <taxon>Bacilli</taxon>
        <taxon>Bacillales</taxon>
        <taxon>Bacillaceae</taxon>
        <taxon>Shouchella</taxon>
    </lineage>
</organism>
<keyword evidence="2" id="KW-0540">Nuclease</keyword>
<evidence type="ECO:0000256" key="6">
    <source>
        <dbReference type="ARBA" id="ARBA00022801"/>
    </source>
</evidence>
<dbReference type="GO" id="GO:0003677">
    <property type="term" value="F:DNA binding"/>
    <property type="evidence" value="ECO:0007669"/>
    <property type="project" value="UniProtKB-KW"/>
</dbReference>
<keyword evidence="10" id="KW-0408">Iron</keyword>
<dbReference type="AlphaFoldDB" id="A0A060LPS8"/>
<dbReference type="Gene3D" id="3.90.320.10">
    <property type="match status" value="1"/>
</dbReference>
<dbReference type="Pfam" id="PF21445">
    <property type="entry name" value="ADDB_N"/>
    <property type="match status" value="1"/>
</dbReference>
<evidence type="ECO:0000256" key="8">
    <source>
        <dbReference type="ARBA" id="ARBA00022839"/>
    </source>
</evidence>
<keyword evidence="3" id="KW-0479">Metal-binding</keyword>
<dbReference type="GO" id="GO:0005524">
    <property type="term" value="F:ATP binding"/>
    <property type="evidence" value="ECO:0007669"/>
    <property type="project" value="UniProtKB-KW"/>
</dbReference>
<keyword evidence="5" id="KW-0227">DNA damage</keyword>
<keyword evidence="8" id="KW-0269">Exonuclease</keyword>
<keyword evidence="1" id="KW-0004">4Fe-4S</keyword>
<keyword evidence="6" id="KW-0378">Hydrolase</keyword>
<evidence type="ECO:0000256" key="12">
    <source>
        <dbReference type="ARBA" id="ARBA00023125"/>
    </source>
</evidence>
<reference evidence="15 16" key="1">
    <citation type="journal article" date="2014" name="Gene">
        <title>A comparative genomic analysis of the alkalitolerant soil bacterium Bacillus lehensis G1.</title>
        <authorList>
            <person name="Noor Y.M."/>
            <person name="Samsulrizal N.H."/>
            <person name="Jema'on N.A."/>
            <person name="Low K.O."/>
            <person name="Ramli A.N."/>
            <person name="Alias N.I."/>
            <person name="Damis S.I."/>
            <person name="Fuzi S.F."/>
            <person name="Isa M.N."/>
            <person name="Murad A.M."/>
            <person name="Raih M.F."/>
            <person name="Bakar F.D."/>
            <person name="Najimudin N."/>
            <person name="Mahadi N.M."/>
            <person name="Illias R.M."/>
        </authorList>
    </citation>
    <scope>NUCLEOTIDE SEQUENCE [LARGE SCALE GENOMIC DNA]</scope>
    <source>
        <strain evidence="15 16">G1</strain>
    </source>
</reference>
<dbReference type="Proteomes" id="UP000027142">
    <property type="component" value="Chromosome"/>
</dbReference>
<dbReference type="HOGENOM" id="CLU_007838_0_0_9"/>
<evidence type="ECO:0000256" key="11">
    <source>
        <dbReference type="ARBA" id="ARBA00023014"/>
    </source>
</evidence>
<proteinExistence type="predicted"/>
<keyword evidence="11" id="KW-0411">Iron-sulfur</keyword>
<dbReference type="Gene3D" id="6.10.140.1030">
    <property type="match status" value="1"/>
</dbReference>
<dbReference type="GO" id="GO:0046872">
    <property type="term" value="F:metal ion binding"/>
    <property type="evidence" value="ECO:0007669"/>
    <property type="project" value="UniProtKB-KW"/>
</dbReference>
<sequence length="1148" mass="132726">MIHFYLGRSGSGKSTKLKKDAIDQLNRFPIEGPEQLFLVPDQMSFQVEYELAKESGGFSKLSVLSLHSLAERILVDSDQPELPLLDRTGMHVLLRKIIEDQKETLRIFKRSSHAIGFVKEMEQVIQELRQQELTADAFYKASRNQSQLMQDKMHDIYVVYKAFEQAFQQQFSDKEDQLKRATDVMATSTIIKNAIIYVDGFYDFNMLERRFLTTLFKEASSVQIAFTLDKDATVDTFFYTNETYHKFVEILQEQGLSYKISWFEPCLEFKKKGIASLEEGLVYQDREKRENDGSVELLEAVNRRVEIDALARSIRSYVRREGYRYSDIAVVTRDLTLYSSLIERIFPMYDVPFFIDQAKPMIHHPLIECIRSSFEAILQRYPYEALFRAFKTDLFTPLDEDSVRFREQIDQLETIVLAQGIKGELWSTEVEWQVKTVRHGYEDEPTEEERETNRAVNELKNQLIAPLNQLEKQIKQSKTVVEMSRAVYTFFEALSVPEKVQQFKQQVDAEGAIQLGSEYEQVWEGVIRILDQLVEIGGDDVTTPQSFFKTITAGFENMRFQMVPPAIDQVTIGDMERSRLPKARATFVIGVNEGVIPSKPRDNGIVRAQERHELKEKGVSFGYSSFDRMWHEHFYAYMAQVNASEKLVVSYALADEEGTALLPSPLIRHIKDTLDFVSLTFVQNEADADSENHSIESVSHPKQAFMELIRQLQKWKQGETIDSIWWDVYHWFRQQEQWHSSLKAALESLDYAYKEVPLPIEKVRDLYGSELVMSVSRMELFKQCSFRHFGQYGLKLKERDVYKLEAFDIGELFHMVLKLMSHKQKDRNKTWKKLSFDECREMTIAAVEEVAPIIQRKILLSTNHYQYISDKLEEIALNVTEAIRQQALLSKFETIGLEVAFGPQTNLSLPSYPLEHGMNMTVRGRIDRIDQATVDGQSYLSVIDYKSSATALAFSDVIEGLSLQIPVYLTVALKGSEAWLEQSSQIGGMFYFHIHNPVLEDTEQEEEERLKAFKLSGWMPKDRQLATLFDQSLEETTKSNVVPIEFKKDGTFHNRSKVVTEDDFRTLFAYTEQKIVDIGNEIANGKTEVKPFQRENGHVACSFCPMHAVCQFDPSLPGYGYNEIYKKTNQHALEEMRDHLGEGENEDA</sequence>
<dbReference type="InterPro" id="IPR049035">
    <property type="entry name" value="ADDB_N"/>
</dbReference>
<dbReference type="OrthoDB" id="9758506at2"/>
<gene>
    <name evidence="15" type="ORF">BleG1_0733</name>
</gene>
<evidence type="ECO:0000256" key="4">
    <source>
        <dbReference type="ARBA" id="ARBA00022741"/>
    </source>
</evidence>
<name>A0A060LPS8_9BACI</name>
<protein>
    <submittedName>
        <fullName evidence="15">ATP-dependent helicase</fullName>
    </submittedName>
</protein>
<dbReference type="STRING" id="1246626.BleG1_0733"/>
<accession>A0A060LPS8</accession>
<keyword evidence="13" id="KW-0234">DNA repair</keyword>
<dbReference type="PANTHER" id="PTHR30591:SF1">
    <property type="entry name" value="RECBCD ENZYME SUBUNIT RECC"/>
    <property type="match status" value="1"/>
</dbReference>
<dbReference type="GO" id="GO:0004527">
    <property type="term" value="F:exonuclease activity"/>
    <property type="evidence" value="ECO:0007669"/>
    <property type="project" value="UniProtKB-KW"/>
</dbReference>
<dbReference type="SUPFAM" id="SSF52540">
    <property type="entry name" value="P-loop containing nucleoside triphosphate hydrolases"/>
    <property type="match status" value="1"/>
</dbReference>
<keyword evidence="9" id="KW-0067">ATP-binding</keyword>
<dbReference type="NCBIfam" id="TIGR02773">
    <property type="entry name" value="addB_Gpos"/>
    <property type="match status" value="1"/>
</dbReference>
<feature type="domain" description="UvrD-like helicase C-terminal" evidence="14">
    <location>
        <begin position="264"/>
        <end position="580"/>
    </location>
</feature>
<evidence type="ECO:0000256" key="7">
    <source>
        <dbReference type="ARBA" id="ARBA00022806"/>
    </source>
</evidence>
<keyword evidence="4" id="KW-0547">Nucleotide-binding</keyword>
<dbReference type="InterPro" id="IPR014017">
    <property type="entry name" value="DNA_helicase_UvrD-like_C"/>
</dbReference>
<dbReference type="GO" id="GO:0004386">
    <property type="term" value="F:helicase activity"/>
    <property type="evidence" value="ECO:0007669"/>
    <property type="project" value="UniProtKB-KW"/>
</dbReference>
<evidence type="ECO:0000256" key="3">
    <source>
        <dbReference type="ARBA" id="ARBA00022723"/>
    </source>
</evidence>
<evidence type="ECO:0000256" key="2">
    <source>
        <dbReference type="ARBA" id="ARBA00022722"/>
    </source>
</evidence>
<evidence type="ECO:0000256" key="5">
    <source>
        <dbReference type="ARBA" id="ARBA00022763"/>
    </source>
</evidence>
<dbReference type="PROSITE" id="PS51217">
    <property type="entry name" value="UVRD_HELICASE_CTER"/>
    <property type="match status" value="1"/>
</dbReference>
<dbReference type="eggNOG" id="COG3857">
    <property type="taxonomic scope" value="Bacteria"/>
</dbReference>
<dbReference type="PANTHER" id="PTHR30591">
    <property type="entry name" value="RECBCD ENZYME SUBUNIT RECC"/>
    <property type="match status" value="1"/>
</dbReference>
<evidence type="ECO:0000256" key="9">
    <source>
        <dbReference type="ARBA" id="ARBA00022840"/>
    </source>
</evidence>
<evidence type="ECO:0000259" key="14">
    <source>
        <dbReference type="PROSITE" id="PS51217"/>
    </source>
</evidence>
<dbReference type="PATRIC" id="fig|1246626.3.peg.731"/>
<dbReference type="InterPro" id="IPR027417">
    <property type="entry name" value="P-loop_NTPase"/>
</dbReference>
<evidence type="ECO:0000313" key="16">
    <source>
        <dbReference type="Proteomes" id="UP000027142"/>
    </source>
</evidence>
<dbReference type="InterPro" id="IPR038726">
    <property type="entry name" value="PDDEXK_AddAB-type"/>
</dbReference>
<dbReference type="KEGG" id="ble:BleG1_0733"/>
<keyword evidence="7 15" id="KW-0347">Helicase</keyword>